<evidence type="ECO:0000313" key="2">
    <source>
        <dbReference type="EMBL" id="PIL22405.1"/>
    </source>
</evidence>
<reference evidence="2 3" key="1">
    <citation type="journal article" date="2015" name="Sci. Rep.">
        <title>Chromosome-level genome map provides insights into diverse defense mechanisms in the medicinal fungus Ganoderma sinense.</title>
        <authorList>
            <person name="Zhu Y."/>
            <person name="Xu J."/>
            <person name="Sun C."/>
            <person name="Zhou S."/>
            <person name="Xu H."/>
            <person name="Nelson D.R."/>
            <person name="Qian J."/>
            <person name="Song J."/>
            <person name="Luo H."/>
            <person name="Xiang L."/>
            <person name="Li Y."/>
            <person name="Xu Z."/>
            <person name="Ji A."/>
            <person name="Wang L."/>
            <person name="Lu S."/>
            <person name="Hayward A."/>
            <person name="Sun W."/>
            <person name="Li X."/>
            <person name="Schwartz D.C."/>
            <person name="Wang Y."/>
            <person name="Chen S."/>
        </authorList>
    </citation>
    <scope>NUCLEOTIDE SEQUENCE [LARGE SCALE GENOMIC DNA]</scope>
    <source>
        <strain evidence="2 3">ZZ0214-1</strain>
    </source>
</reference>
<dbReference type="EMBL" id="AYKW01000069">
    <property type="protein sequence ID" value="PIL22405.1"/>
    <property type="molecule type" value="Genomic_DNA"/>
</dbReference>
<dbReference type="Proteomes" id="UP000230002">
    <property type="component" value="Unassembled WGS sequence"/>
</dbReference>
<name>A0A2G8RLK8_9APHY</name>
<feature type="transmembrane region" description="Helical" evidence="1">
    <location>
        <begin position="38"/>
        <end position="61"/>
    </location>
</feature>
<comment type="caution">
    <text evidence="2">The sequence shown here is derived from an EMBL/GenBank/DDBJ whole genome shotgun (WGS) entry which is preliminary data.</text>
</comment>
<gene>
    <name evidence="2" type="ORF">GSI_15093</name>
</gene>
<evidence type="ECO:0000256" key="1">
    <source>
        <dbReference type="SAM" id="Phobius"/>
    </source>
</evidence>
<feature type="transmembrane region" description="Helical" evidence="1">
    <location>
        <begin position="6"/>
        <end position="26"/>
    </location>
</feature>
<feature type="transmembrane region" description="Helical" evidence="1">
    <location>
        <begin position="81"/>
        <end position="102"/>
    </location>
</feature>
<keyword evidence="1" id="KW-0812">Transmembrane</keyword>
<keyword evidence="1" id="KW-1133">Transmembrane helix</keyword>
<sequence length="110" mass="12100">MDSGVWSIRVCSVSRGITVFIVQMFYCRRISVLAPTYYKYLAVGMVPLILSELGFSIAAAVEAFIVGTFTGWERKAWIDGAALAIVMVADIIVAATMVIILYKSRTGIKR</sequence>
<dbReference type="AlphaFoldDB" id="A0A2G8RLK8"/>
<protein>
    <submittedName>
        <fullName evidence="2">Uncharacterized protein</fullName>
    </submittedName>
</protein>
<accession>A0A2G8RLK8</accession>
<organism evidence="2 3">
    <name type="scientific">Ganoderma sinense ZZ0214-1</name>
    <dbReference type="NCBI Taxonomy" id="1077348"/>
    <lineage>
        <taxon>Eukaryota</taxon>
        <taxon>Fungi</taxon>
        <taxon>Dikarya</taxon>
        <taxon>Basidiomycota</taxon>
        <taxon>Agaricomycotina</taxon>
        <taxon>Agaricomycetes</taxon>
        <taxon>Polyporales</taxon>
        <taxon>Polyporaceae</taxon>
        <taxon>Ganoderma</taxon>
    </lineage>
</organism>
<evidence type="ECO:0000313" key="3">
    <source>
        <dbReference type="Proteomes" id="UP000230002"/>
    </source>
</evidence>
<dbReference type="STRING" id="1077348.A0A2G8RLK8"/>
<proteinExistence type="predicted"/>
<keyword evidence="1" id="KW-0472">Membrane</keyword>
<keyword evidence="3" id="KW-1185">Reference proteome</keyword>